<dbReference type="Proteomes" id="UP000002195">
    <property type="component" value="Unassembled WGS sequence"/>
</dbReference>
<keyword evidence="8" id="KW-1185">Reference proteome</keyword>
<keyword evidence="2" id="KW-0645">Protease</keyword>
<evidence type="ECO:0000256" key="2">
    <source>
        <dbReference type="ARBA" id="ARBA00022670"/>
    </source>
</evidence>
<keyword evidence="4" id="KW-0378">Hydrolase</keyword>
<dbReference type="Gene3D" id="3.40.50.1820">
    <property type="entry name" value="alpha/beta hydrolase"/>
    <property type="match status" value="1"/>
</dbReference>
<dbReference type="eggNOG" id="KOG2182">
    <property type="taxonomic scope" value="Eukaryota"/>
</dbReference>
<feature type="signal peptide" evidence="6">
    <location>
        <begin position="1"/>
        <end position="20"/>
    </location>
</feature>
<keyword evidence="5" id="KW-0325">Glycoprotein</keyword>
<feature type="chain" id="PRO_5004249894" evidence="6">
    <location>
        <begin position="21"/>
        <end position="476"/>
    </location>
</feature>
<dbReference type="PANTHER" id="PTHR11010">
    <property type="entry name" value="PROTEASE S28 PRO-X CARBOXYPEPTIDASE-RELATED"/>
    <property type="match status" value="1"/>
</dbReference>
<dbReference type="GO" id="GO:0070008">
    <property type="term" value="F:serine-type exopeptidase activity"/>
    <property type="evidence" value="ECO:0007669"/>
    <property type="project" value="InterPro"/>
</dbReference>
<accession>Q54GI7</accession>
<dbReference type="EMBL" id="AAFI02000154">
    <property type="protein sequence ID" value="EAL62376.2"/>
    <property type="molecule type" value="Genomic_DNA"/>
</dbReference>
<evidence type="ECO:0000256" key="3">
    <source>
        <dbReference type="ARBA" id="ARBA00022729"/>
    </source>
</evidence>
<dbReference type="MEROPS" id="S28.A24"/>
<dbReference type="HOGENOM" id="CLU_020959_4_1_1"/>
<comment type="similarity">
    <text evidence="1">Belongs to the peptidase S28 family.</text>
</comment>
<reference evidence="7 8" key="1">
    <citation type="journal article" date="2005" name="Nature">
        <title>The genome of the social amoeba Dictyostelium discoideum.</title>
        <authorList>
            <consortium name="The Dictyostelium discoideum Sequencing Consortium"/>
            <person name="Eichinger L."/>
            <person name="Pachebat J.A."/>
            <person name="Glockner G."/>
            <person name="Rajandream M.A."/>
            <person name="Sucgang R."/>
            <person name="Berriman M."/>
            <person name="Song J."/>
            <person name="Olsen R."/>
            <person name="Szafranski K."/>
            <person name="Xu Q."/>
            <person name="Tunggal B."/>
            <person name="Kummerfeld S."/>
            <person name="Madera M."/>
            <person name="Konfortov B.A."/>
            <person name="Rivero F."/>
            <person name="Bankier A.T."/>
            <person name="Lehmann R."/>
            <person name="Hamlin N."/>
            <person name="Davies R."/>
            <person name="Gaudet P."/>
            <person name="Fey P."/>
            <person name="Pilcher K."/>
            <person name="Chen G."/>
            <person name="Saunders D."/>
            <person name="Sodergren E."/>
            <person name="Davis P."/>
            <person name="Kerhornou A."/>
            <person name="Nie X."/>
            <person name="Hall N."/>
            <person name="Anjard C."/>
            <person name="Hemphill L."/>
            <person name="Bason N."/>
            <person name="Farbrother P."/>
            <person name="Desany B."/>
            <person name="Just E."/>
            <person name="Morio T."/>
            <person name="Rost R."/>
            <person name="Churcher C."/>
            <person name="Cooper J."/>
            <person name="Haydock S."/>
            <person name="van Driessche N."/>
            <person name="Cronin A."/>
            <person name="Goodhead I."/>
            <person name="Muzny D."/>
            <person name="Mourier T."/>
            <person name="Pain A."/>
            <person name="Lu M."/>
            <person name="Harper D."/>
            <person name="Lindsay R."/>
            <person name="Hauser H."/>
            <person name="James K."/>
            <person name="Quiles M."/>
            <person name="Madan Babu M."/>
            <person name="Saito T."/>
            <person name="Buchrieser C."/>
            <person name="Wardroper A."/>
            <person name="Felder M."/>
            <person name="Thangavelu M."/>
            <person name="Johnson D."/>
            <person name="Knights A."/>
            <person name="Loulseged H."/>
            <person name="Mungall K."/>
            <person name="Oliver K."/>
            <person name="Price C."/>
            <person name="Quail M.A."/>
            <person name="Urushihara H."/>
            <person name="Hernandez J."/>
            <person name="Rabbinowitsch E."/>
            <person name="Steffen D."/>
            <person name="Sanders M."/>
            <person name="Ma J."/>
            <person name="Kohara Y."/>
            <person name="Sharp S."/>
            <person name="Simmonds M."/>
            <person name="Spiegler S."/>
            <person name="Tivey A."/>
            <person name="Sugano S."/>
            <person name="White B."/>
            <person name="Walker D."/>
            <person name="Woodward J."/>
            <person name="Winckler T."/>
            <person name="Tanaka Y."/>
            <person name="Shaulsky G."/>
            <person name="Schleicher M."/>
            <person name="Weinstock G."/>
            <person name="Rosenthal A."/>
            <person name="Cox E.C."/>
            <person name="Chisholm R.L."/>
            <person name="Gibbs R."/>
            <person name="Loomis W.F."/>
            <person name="Platzer M."/>
            <person name="Kay R.R."/>
            <person name="Williams J."/>
            <person name="Dear P.H."/>
            <person name="Noegel A.A."/>
            <person name="Barrell B."/>
            <person name="Kuspa A."/>
        </authorList>
    </citation>
    <scope>NUCLEOTIDE SEQUENCE [LARGE SCALE GENOMIC DNA]</scope>
    <source>
        <strain evidence="7 8">AX4</strain>
    </source>
</reference>
<dbReference type="OMA" id="WQYCSEW"/>
<dbReference type="dictyBase" id="DDB_G0290139"/>
<evidence type="ECO:0000256" key="4">
    <source>
        <dbReference type="ARBA" id="ARBA00022801"/>
    </source>
</evidence>
<name>Q54GI7_DICDI</name>
<dbReference type="GO" id="GO:0006508">
    <property type="term" value="P:proteolysis"/>
    <property type="evidence" value="ECO:0007669"/>
    <property type="project" value="UniProtKB-KW"/>
</dbReference>
<evidence type="ECO:0000256" key="1">
    <source>
        <dbReference type="ARBA" id="ARBA00011079"/>
    </source>
</evidence>
<dbReference type="InterPro" id="IPR029058">
    <property type="entry name" value="AB_hydrolase_fold"/>
</dbReference>
<dbReference type="InterPro" id="IPR042269">
    <property type="entry name" value="Ser_carbopepase_S28_SKS"/>
</dbReference>
<dbReference type="SMR" id="Q54GI7"/>
<dbReference type="InParanoid" id="Q54GI7"/>
<evidence type="ECO:0000256" key="5">
    <source>
        <dbReference type="ARBA" id="ARBA00023180"/>
    </source>
</evidence>
<gene>
    <name evidence="7" type="ORF">DDB_G0290139</name>
</gene>
<evidence type="ECO:0000313" key="7">
    <source>
        <dbReference type="EMBL" id="EAL62376.2"/>
    </source>
</evidence>
<dbReference type="AlphaFoldDB" id="Q54GI7"/>
<dbReference type="ESTHER" id="dicdi-q54gi7">
    <property type="family name" value="Prolylcarboxypeptidase"/>
</dbReference>
<dbReference type="Gene3D" id="1.20.120.980">
    <property type="entry name" value="Serine carboxypeptidase S28, SKS domain"/>
    <property type="match status" value="1"/>
</dbReference>
<dbReference type="PANTHER" id="PTHR11010:SF11">
    <property type="entry name" value="THYMUS-SPECIFIC SERINE PROTEASE"/>
    <property type="match status" value="1"/>
</dbReference>
<dbReference type="GeneID" id="8627497"/>
<dbReference type="InterPro" id="IPR008758">
    <property type="entry name" value="Peptidase_S28"/>
</dbReference>
<evidence type="ECO:0000256" key="6">
    <source>
        <dbReference type="SAM" id="SignalP"/>
    </source>
</evidence>
<dbReference type="GO" id="GO:0008239">
    <property type="term" value="F:dipeptidyl-peptidase activity"/>
    <property type="evidence" value="ECO:0000318"/>
    <property type="project" value="GO_Central"/>
</dbReference>
<dbReference type="PhylomeDB" id="Q54GI7"/>
<protein>
    <submittedName>
        <fullName evidence="7">Peptidase S28 family protein</fullName>
    </submittedName>
</protein>
<dbReference type="RefSeq" id="XP_635876.2">
    <property type="nucleotide sequence ID" value="XM_630784.2"/>
</dbReference>
<proteinExistence type="inferred from homology"/>
<dbReference type="GlyGen" id="Q54GI7">
    <property type="glycosylation" value="1 site"/>
</dbReference>
<evidence type="ECO:0000313" key="8">
    <source>
        <dbReference type="Proteomes" id="UP000002195"/>
    </source>
</evidence>
<sequence length="476" mass="52666">MNKLIKIIVIFTIIVNVINGLAYPKYNAEELILDGSGSFPAQWFTQTLDHFNFQNNQTFQQKYYVNDQYYNYKNGGPIILYINGEGPVSSPPYSSDDGVVIYAQALNCMIVTLEHRFYGESSPFSELTIENLQYLSHQQALEDLATFVVDFQSKLVGAGHIVTIGGSYSGALSAWFRIKYPHITVGSIASSGVVHSILDFTAFDAYVSYAVGPECTKALQAVTSAAEDEYFAGGIREQQMKQILQAESLVDIGDFFYWLADSMMEGDQYGYIDELCSPLVDAINSGTSGIDLITVYSNYTINTWGKVLGTPDEYSTAWQQNVTYDPSKSADRAWWYQTCSSLGWMQAAPSENSIRSSLVNMTYFQTHCQQLFGQAIWPPNVNAVNTQYGGDQSNPLLNAAGTNILFTNGHADPWSQASIVNSNYPNVEPSAMTTCRKCGHCVDLRGCPGGCDLPNNLDQVRSLSLKSIAQWLNLNN</sequence>
<dbReference type="PaxDb" id="44689-DDB0237739"/>
<comment type="caution">
    <text evidence="7">The sequence shown here is derived from an EMBL/GenBank/DDBJ whole genome shotgun (WGS) entry which is preliminary data.</text>
</comment>
<organism evidence="7 8">
    <name type="scientific">Dictyostelium discoideum</name>
    <name type="common">Social amoeba</name>
    <dbReference type="NCBI Taxonomy" id="44689"/>
    <lineage>
        <taxon>Eukaryota</taxon>
        <taxon>Amoebozoa</taxon>
        <taxon>Evosea</taxon>
        <taxon>Eumycetozoa</taxon>
        <taxon>Dictyostelia</taxon>
        <taxon>Dictyosteliales</taxon>
        <taxon>Dictyosteliaceae</taxon>
        <taxon>Dictyostelium</taxon>
    </lineage>
</organism>
<dbReference type="KEGG" id="ddi:DDB_G0290139"/>
<dbReference type="SUPFAM" id="SSF53474">
    <property type="entry name" value="alpha/beta-Hydrolases"/>
    <property type="match status" value="1"/>
</dbReference>
<dbReference type="FunFam" id="1.20.120.980:FF:000005">
    <property type="entry name" value="Clan SC, family S28, unassigned serine peptidase"/>
    <property type="match status" value="1"/>
</dbReference>
<dbReference type="Pfam" id="PF05577">
    <property type="entry name" value="Peptidase_S28"/>
    <property type="match status" value="1"/>
</dbReference>
<dbReference type="VEuPathDB" id="AmoebaDB:DDB_G0290139"/>
<keyword evidence="3 6" id="KW-0732">Signal</keyword>